<evidence type="ECO:0000256" key="1">
    <source>
        <dbReference type="ARBA" id="ARBA00022980"/>
    </source>
</evidence>
<dbReference type="PANTHER" id="PTHR13473">
    <property type="entry name" value="MITOCHONDRIAL RIBOSOMAL PROTEIN L48"/>
    <property type="match status" value="1"/>
</dbReference>
<dbReference type="PANTHER" id="PTHR13473:SF0">
    <property type="entry name" value="LARGE RIBOSOMAL SUBUNIT PROTEIN ML48"/>
    <property type="match status" value="1"/>
</dbReference>
<protein>
    <recommendedName>
        <fullName evidence="3">Small ribosomal subunit protein uS10 domain-containing protein</fullName>
    </recommendedName>
</protein>
<feature type="domain" description="Small ribosomal subunit protein uS10" evidence="3">
    <location>
        <begin position="67"/>
        <end position="162"/>
    </location>
</feature>
<evidence type="ECO:0000256" key="2">
    <source>
        <dbReference type="ARBA" id="ARBA00023274"/>
    </source>
</evidence>
<dbReference type="GO" id="GO:0005761">
    <property type="term" value="C:mitochondrial ribosome"/>
    <property type="evidence" value="ECO:0007669"/>
    <property type="project" value="InterPro"/>
</dbReference>
<reference evidence="4" key="1">
    <citation type="submission" date="2014-12" db="EMBL/GenBank/DDBJ databases">
        <title>Insight into the proteome of Arion vulgaris.</title>
        <authorList>
            <person name="Aradska J."/>
            <person name="Bulat T."/>
            <person name="Smidak R."/>
            <person name="Sarate P."/>
            <person name="Gangsoo J."/>
            <person name="Sialana F."/>
            <person name="Bilban M."/>
            <person name="Lubec G."/>
        </authorList>
    </citation>
    <scope>NUCLEOTIDE SEQUENCE</scope>
    <source>
        <tissue evidence="4">Skin</tissue>
    </source>
</reference>
<proteinExistence type="predicted"/>
<organism evidence="4">
    <name type="scientific">Arion vulgaris</name>
    <dbReference type="NCBI Taxonomy" id="1028688"/>
    <lineage>
        <taxon>Eukaryota</taxon>
        <taxon>Metazoa</taxon>
        <taxon>Spiralia</taxon>
        <taxon>Lophotrochozoa</taxon>
        <taxon>Mollusca</taxon>
        <taxon>Gastropoda</taxon>
        <taxon>Heterobranchia</taxon>
        <taxon>Euthyneura</taxon>
        <taxon>Panpulmonata</taxon>
        <taxon>Eupulmonata</taxon>
        <taxon>Stylommatophora</taxon>
        <taxon>Helicina</taxon>
        <taxon>Arionoidea</taxon>
        <taxon>Arionidae</taxon>
        <taxon>Arion</taxon>
    </lineage>
</organism>
<evidence type="ECO:0000259" key="3">
    <source>
        <dbReference type="SMART" id="SM01403"/>
    </source>
</evidence>
<gene>
    <name evidence="4" type="primary">ORF69339</name>
</gene>
<accession>A0A0B6ZKN7</accession>
<dbReference type="EMBL" id="HACG01022339">
    <property type="protein sequence ID" value="CEK69204.1"/>
    <property type="molecule type" value="Transcribed_RNA"/>
</dbReference>
<name>A0A0B6ZKN7_9EUPU</name>
<dbReference type="Pfam" id="PF00338">
    <property type="entry name" value="Ribosomal_S10"/>
    <property type="match status" value="1"/>
</dbReference>
<dbReference type="InterPro" id="IPR027487">
    <property type="entry name" value="Ribosomal_mL48"/>
</dbReference>
<dbReference type="SUPFAM" id="SSF54999">
    <property type="entry name" value="Ribosomal protein S10"/>
    <property type="match status" value="1"/>
</dbReference>
<keyword evidence="1" id="KW-0689">Ribosomal protein</keyword>
<dbReference type="InterPro" id="IPR036838">
    <property type="entry name" value="Ribosomal_uS10_dom_sf"/>
</dbReference>
<evidence type="ECO:0000313" key="4">
    <source>
        <dbReference type="EMBL" id="CEK69204.1"/>
    </source>
</evidence>
<keyword evidence="2" id="KW-0687">Ribonucleoprotein</keyword>
<dbReference type="AlphaFoldDB" id="A0A0B6ZKN7"/>
<dbReference type="SMART" id="SM01403">
    <property type="entry name" value="Ribosomal_S10"/>
    <property type="match status" value="1"/>
</dbReference>
<dbReference type="GO" id="GO:1990904">
    <property type="term" value="C:ribonucleoprotein complex"/>
    <property type="evidence" value="ECO:0007669"/>
    <property type="project" value="UniProtKB-KW"/>
</dbReference>
<sequence length="197" mass="22636">MLVTYRKMDLINMSRSLRRLPGCLMKSVLFQGHQSRRVLSTPSKWHGLFEPNDLKLAPDIPEFKVLHIQMRGHDFPVLESYAKQVHGMVRVILNLESDSFASPAKSTQVRTFHPKSVNVNHKFDLQTFIRTVAVDNVPTTLVPIILQLVQKNCPEAVEVSLKEPEPEEEEFRYVPDYSVLELQARKDFIASGKLKKK</sequence>
<dbReference type="InterPro" id="IPR027486">
    <property type="entry name" value="Ribosomal_uS10_dom"/>
</dbReference>